<name>A0AAN7I4Z9_9FUNG</name>
<proteinExistence type="predicted"/>
<dbReference type="AlphaFoldDB" id="A0AAN7I4Z9"/>
<feature type="compositionally biased region" description="Basic and acidic residues" evidence="1">
    <location>
        <begin position="112"/>
        <end position="130"/>
    </location>
</feature>
<evidence type="ECO:0000313" key="3">
    <source>
        <dbReference type="Proteomes" id="UP001304243"/>
    </source>
</evidence>
<protein>
    <submittedName>
        <fullName evidence="2">Vacuolar protein sorting-associated protein atg6</fullName>
    </submittedName>
</protein>
<keyword evidence="3" id="KW-1185">Reference proteome</keyword>
<dbReference type="Proteomes" id="UP001304243">
    <property type="component" value="Unassembled WGS sequence"/>
</dbReference>
<feature type="compositionally biased region" description="Polar residues" evidence="1">
    <location>
        <begin position="1"/>
        <end position="20"/>
    </location>
</feature>
<evidence type="ECO:0000313" key="2">
    <source>
        <dbReference type="EMBL" id="KAK4521706.1"/>
    </source>
</evidence>
<comment type="caution">
    <text evidence="2">The sequence shown here is derived from an EMBL/GenBank/DDBJ whole genome shotgun (WGS) entry which is preliminary data.</text>
</comment>
<feature type="compositionally biased region" description="Basic and acidic residues" evidence="1">
    <location>
        <begin position="241"/>
        <end position="250"/>
    </location>
</feature>
<feature type="compositionally biased region" description="Basic residues" evidence="1">
    <location>
        <begin position="24"/>
        <end position="33"/>
    </location>
</feature>
<dbReference type="EMBL" id="JASEJX010000001">
    <property type="protein sequence ID" value="KAK4521706.1"/>
    <property type="molecule type" value="Genomic_DNA"/>
</dbReference>
<dbReference type="RefSeq" id="XP_064688372.1">
    <property type="nucleotide sequence ID" value="XM_064823547.1"/>
</dbReference>
<feature type="region of interest" description="Disordered" evidence="1">
    <location>
        <begin position="101"/>
        <end position="309"/>
    </location>
</feature>
<organism evidence="2 3">
    <name type="scientific">Mucor velutinosus</name>
    <dbReference type="NCBI Taxonomy" id="708070"/>
    <lineage>
        <taxon>Eukaryota</taxon>
        <taxon>Fungi</taxon>
        <taxon>Fungi incertae sedis</taxon>
        <taxon>Mucoromycota</taxon>
        <taxon>Mucoromycotina</taxon>
        <taxon>Mucoromycetes</taxon>
        <taxon>Mucorales</taxon>
        <taxon>Mucorineae</taxon>
        <taxon>Mucoraceae</taxon>
        <taxon>Mucor</taxon>
    </lineage>
</organism>
<dbReference type="GeneID" id="89947926"/>
<evidence type="ECO:0000256" key="1">
    <source>
        <dbReference type="SAM" id="MobiDB-lite"/>
    </source>
</evidence>
<sequence length="350" mass="39697">MSDLATQKPNRSVRRQLTSEQSKRERKEKKRLMKNSPNFVRFNSKKYRKIVPYNPIKAALVEKDNATPKKKDSLSEMFVPAAVVTDKAPATMVIAAAVKIPEEVSEVNTSQEDERKELSEEENKKEEKFTQQHQEPLLPELSSSTPLPQEEALKEISHESVTNEEEHNVSSFRASHDIVSIKDKTEPASINQSDARESYQDETENEAISTPVNAPSADEDSVNKYDKAELTTTDDETDVADTNKEIKEETQQIQQRQELKKKEEEEEEEKTILQKDATPAPSMTTSASISDKISPSTSTSSSKHKSTLISRLFKHKNGSKKDVNVALTSNKDASYEKKKKFKAWKIWKKL</sequence>
<feature type="compositionally biased region" description="Basic and acidic residues" evidence="1">
    <location>
        <begin position="164"/>
        <end position="186"/>
    </location>
</feature>
<reference evidence="2 3" key="1">
    <citation type="submission" date="2022-11" db="EMBL/GenBank/DDBJ databases">
        <title>Mucor velutinosus strain NIH1002 WGS.</title>
        <authorList>
            <person name="Subramanian P."/>
            <person name="Mullikin J.C."/>
            <person name="Segre J.A."/>
            <person name="Zelazny A.M."/>
        </authorList>
    </citation>
    <scope>NUCLEOTIDE SEQUENCE [LARGE SCALE GENOMIC DNA]</scope>
    <source>
        <strain evidence="2 3">NIH1002</strain>
    </source>
</reference>
<feature type="compositionally biased region" description="Low complexity" evidence="1">
    <location>
        <begin position="285"/>
        <end position="301"/>
    </location>
</feature>
<gene>
    <name evidence="2" type="primary">atg6</name>
    <name evidence="2" type="ORF">ATC70_004240</name>
</gene>
<accession>A0AAN7I4Z9</accession>
<feature type="region of interest" description="Disordered" evidence="1">
    <location>
        <begin position="1"/>
        <end position="34"/>
    </location>
</feature>
<feature type="compositionally biased region" description="Low complexity" evidence="1">
    <location>
        <begin position="134"/>
        <end position="150"/>
    </location>
</feature>